<dbReference type="OrthoDB" id="340500at2759"/>
<dbReference type="FunFam" id="2.40.50.140:FF:000127">
    <property type="entry name" value="Exosome complex component RRP40"/>
    <property type="match status" value="1"/>
</dbReference>
<dbReference type="InterPro" id="IPR049469">
    <property type="entry name" value="RRP40_KH-I"/>
</dbReference>
<keyword evidence="3" id="KW-0271">Exosome</keyword>
<evidence type="ECO:0000256" key="4">
    <source>
        <dbReference type="ARBA" id="ARBA00022884"/>
    </source>
</evidence>
<dbReference type="GO" id="GO:0071038">
    <property type="term" value="P:TRAMP-dependent tRNA surveillance pathway"/>
    <property type="evidence" value="ECO:0007669"/>
    <property type="project" value="TreeGrafter"/>
</dbReference>
<dbReference type="InterPro" id="IPR004088">
    <property type="entry name" value="KH_dom_type_1"/>
</dbReference>
<dbReference type="GO" id="GO:0034475">
    <property type="term" value="P:U4 snRNA 3'-end processing"/>
    <property type="evidence" value="ECO:0007669"/>
    <property type="project" value="TreeGrafter"/>
</dbReference>
<evidence type="ECO:0000256" key="1">
    <source>
        <dbReference type="ARBA" id="ARBA00004123"/>
    </source>
</evidence>
<dbReference type="EMBL" id="JAEUBF010000694">
    <property type="protein sequence ID" value="KAH3675893.1"/>
    <property type="molecule type" value="Genomic_DNA"/>
</dbReference>
<reference evidence="7" key="1">
    <citation type="journal article" date="2021" name="Open Biol.">
        <title>Shared evolutionary footprints suggest mitochondrial oxidative damage underlies multiple complex I losses in fungi.</title>
        <authorList>
            <person name="Schikora-Tamarit M.A."/>
            <person name="Marcet-Houben M."/>
            <person name="Nosek J."/>
            <person name="Gabaldon T."/>
        </authorList>
    </citation>
    <scope>NUCLEOTIDE SEQUENCE</scope>
    <source>
        <strain evidence="7">CBS6341</strain>
    </source>
</reference>
<dbReference type="SUPFAM" id="SSF54791">
    <property type="entry name" value="Eukaryotic type KH-domain (KH-domain type I)"/>
    <property type="match status" value="1"/>
</dbReference>
<dbReference type="Gene3D" id="2.40.50.140">
    <property type="entry name" value="Nucleic acid-binding proteins"/>
    <property type="match status" value="1"/>
</dbReference>
<dbReference type="GO" id="GO:0071035">
    <property type="term" value="P:nuclear polyadenylation-dependent rRNA catabolic process"/>
    <property type="evidence" value="ECO:0007669"/>
    <property type="project" value="TreeGrafter"/>
</dbReference>
<dbReference type="Pfam" id="PF18311">
    <property type="entry name" value="Rrp40_N"/>
    <property type="match status" value="1"/>
</dbReference>
<dbReference type="Proteomes" id="UP000769528">
    <property type="component" value="Unassembled WGS sequence"/>
</dbReference>
<dbReference type="GO" id="GO:0071034">
    <property type="term" value="P:CUT catabolic process"/>
    <property type="evidence" value="ECO:0007669"/>
    <property type="project" value="TreeGrafter"/>
</dbReference>
<dbReference type="FunFam" id="3.30.1370.10:FF:000038">
    <property type="entry name" value="exosome complex component RRP40"/>
    <property type="match status" value="1"/>
</dbReference>
<accession>A0A9P8PPG9</accession>
<dbReference type="AlphaFoldDB" id="A0A9P8PPG9"/>
<dbReference type="PANTHER" id="PTHR21321">
    <property type="entry name" value="PNAS-3 RELATED"/>
    <property type="match status" value="1"/>
</dbReference>
<dbReference type="Gene3D" id="3.30.1370.10">
    <property type="entry name" value="K Homology domain, type 1"/>
    <property type="match status" value="1"/>
</dbReference>
<sequence>MSTLIIPGDSIPINQKSEQLIGPGLHIDLNTKEIIPINSGLLQNGNKSIHIESNSKRYIPQTNDYVIGTVTGSFGDIFRVSLSNFSSSVSLSAMAFPNASKKNRPNLKVGSLIYARVSNADPIVDIEIECIDPTTGKDGGFGLLEDGFVFDVNLAFARNLLFDANHPILKLLVQKCKFEIAIGLNGKIWIKTDDLKYTLACSKSIQNCQSVTSTRFKEIINTVFKELGL</sequence>
<keyword evidence="2" id="KW-0963">Cytoplasm</keyword>
<dbReference type="SUPFAM" id="SSF50249">
    <property type="entry name" value="Nucleic acid-binding proteins"/>
    <property type="match status" value="1"/>
</dbReference>
<name>A0A9P8PPG9_9ASCO</name>
<evidence type="ECO:0000259" key="5">
    <source>
        <dbReference type="Pfam" id="PF15985"/>
    </source>
</evidence>
<dbReference type="GO" id="GO:0003723">
    <property type="term" value="F:RNA binding"/>
    <property type="evidence" value="ECO:0007669"/>
    <property type="project" value="UniProtKB-KW"/>
</dbReference>
<comment type="subcellular location">
    <subcellularLocation>
        <location evidence="1">Nucleus</location>
    </subcellularLocation>
</comment>
<protein>
    <recommendedName>
        <fullName evidence="9">Ribosomal RNA-processing protein 40</fullName>
    </recommendedName>
</protein>
<evidence type="ECO:0000313" key="7">
    <source>
        <dbReference type="EMBL" id="KAH3675893.1"/>
    </source>
</evidence>
<dbReference type="CDD" id="cd22526">
    <property type="entry name" value="KH-I_Rrp40"/>
    <property type="match status" value="1"/>
</dbReference>
<keyword evidence="8" id="KW-1185">Reference proteome</keyword>
<dbReference type="InterPro" id="IPR026699">
    <property type="entry name" value="Exosome_RNA_bind1/RRP40/RRP4"/>
</dbReference>
<evidence type="ECO:0000256" key="3">
    <source>
        <dbReference type="ARBA" id="ARBA00022835"/>
    </source>
</evidence>
<organism evidence="7 8">
    <name type="scientific">Wickerhamomyces mucosus</name>
    <dbReference type="NCBI Taxonomy" id="1378264"/>
    <lineage>
        <taxon>Eukaryota</taxon>
        <taxon>Fungi</taxon>
        <taxon>Dikarya</taxon>
        <taxon>Ascomycota</taxon>
        <taxon>Saccharomycotina</taxon>
        <taxon>Saccharomycetes</taxon>
        <taxon>Phaffomycetales</taxon>
        <taxon>Wickerhamomycetaceae</taxon>
        <taxon>Wickerhamomyces</taxon>
    </lineage>
</organism>
<dbReference type="GO" id="GO:0000177">
    <property type="term" value="C:cytoplasmic exosome (RNase complex)"/>
    <property type="evidence" value="ECO:0007669"/>
    <property type="project" value="TreeGrafter"/>
</dbReference>
<comment type="caution">
    <text evidence="7">The sequence shown here is derived from an EMBL/GenBank/DDBJ whole genome shotgun (WGS) entry which is preliminary data.</text>
</comment>
<reference evidence="7" key="2">
    <citation type="submission" date="2021-01" db="EMBL/GenBank/DDBJ databases">
        <authorList>
            <person name="Schikora-Tamarit M.A."/>
        </authorList>
    </citation>
    <scope>NUCLEOTIDE SEQUENCE</scope>
    <source>
        <strain evidence="7">CBS6341</strain>
    </source>
</reference>
<feature type="domain" description="K Homology" evidence="5">
    <location>
        <begin position="147"/>
        <end position="194"/>
    </location>
</feature>
<evidence type="ECO:0000256" key="2">
    <source>
        <dbReference type="ARBA" id="ARBA00022490"/>
    </source>
</evidence>
<gene>
    <name evidence="7" type="ORF">WICMUC_002463</name>
</gene>
<dbReference type="InterPro" id="IPR041054">
    <property type="entry name" value="Rrp40_N_euk"/>
</dbReference>
<dbReference type="Gene3D" id="2.40.50.100">
    <property type="match status" value="1"/>
</dbReference>
<evidence type="ECO:0000313" key="8">
    <source>
        <dbReference type="Proteomes" id="UP000769528"/>
    </source>
</evidence>
<keyword evidence="4" id="KW-0694">RNA-binding</keyword>
<proteinExistence type="predicted"/>
<feature type="domain" description="Exosome complex exonuclease Rrp40 N-terminal" evidence="6">
    <location>
        <begin position="21"/>
        <end position="57"/>
    </location>
</feature>
<dbReference type="InterPro" id="IPR036612">
    <property type="entry name" value="KH_dom_type_1_sf"/>
</dbReference>
<dbReference type="Pfam" id="PF15985">
    <property type="entry name" value="KH_6"/>
    <property type="match status" value="1"/>
</dbReference>
<dbReference type="GO" id="GO:0071051">
    <property type="term" value="P:poly(A)-dependent snoRNA 3'-end processing"/>
    <property type="evidence" value="ECO:0007669"/>
    <property type="project" value="TreeGrafter"/>
</dbReference>
<dbReference type="GO" id="GO:0000176">
    <property type="term" value="C:nuclear exosome (RNase complex)"/>
    <property type="evidence" value="ECO:0007669"/>
    <property type="project" value="TreeGrafter"/>
</dbReference>
<dbReference type="Pfam" id="PF21262">
    <property type="entry name" value="RRP40_S1"/>
    <property type="match status" value="1"/>
</dbReference>
<evidence type="ECO:0008006" key="9">
    <source>
        <dbReference type="Google" id="ProtNLM"/>
    </source>
</evidence>
<dbReference type="InterPro" id="IPR012340">
    <property type="entry name" value="NA-bd_OB-fold"/>
</dbReference>
<evidence type="ECO:0000259" key="6">
    <source>
        <dbReference type="Pfam" id="PF18311"/>
    </source>
</evidence>
<dbReference type="GO" id="GO:0000467">
    <property type="term" value="P:exonucleolytic trimming to generate mature 3'-end of 5.8S rRNA from tricistronic rRNA transcript (SSU-rRNA, 5.8S rRNA, LSU-rRNA)"/>
    <property type="evidence" value="ECO:0007669"/>
    <property type="project" value="TreeGrafter"/>
</dbReference>
<dbReference type="PANTHER" id="PTHR21321:SF1">
    <property type="entry name" value="EXOSOME COMPLEX COMPONENT RRP40"/>
    <property type="match status" value="1"/>
</dbReference>